<feature type="region of interest" description="Disordered" evidence="1">
    <location>
        <begin position="1"/>
        <end position="21"/>
    </location>
</feature>
<dbReference type="Proteomes" id="UP000193200">
    <property type="component" value="Unassembled WGS sequence"/>
</dbReference>
<dbReference type="AlphaFoldDB" id="A0A1Y5RMU6"/>
<name>A0A1Y5RMU6_9PROT</name>
<gene>
    <name evidence="2" type="ORF">OCH7691_00401</name>
</gene>
<accession>A0A1Y5RMU6</accession>
<keyword evidence="3" id="KW-1185">Reference proteome</keyword>
<organism evidence="2 3">
    <name type="scientific">Oceanibacterium hippocampi</name>
    <dbReference type="NCBI Taxonomy" id="745714"/>
    <lineage>
        <taxon>Bacteria</taxon>
        <taxon>Pseudomonadati</taxon>
        <taxon>Pseudomonadota</taxon>
        <taxon>Alphaproteobacteria</taxon>
        <taxon>Sneathiellales</taxon>
        <taxon>Sneathiellaceae</taxon>
        <taxon>Oceanibacterium</taxon>
    </lineage>
</organism>
<sequence>MAGENRATLPGEKAMTSDRTATRRDIEELAGGIEAVQKAEIMALGTTLSELGQALAWAAGEGDATDRDRLPLAGRAAQVHRILTLPFAFDEEE</sequence>
<evidence type="ECO:0000313" key="2">
    <source>
        <dbReference type="EMBL" id="SLN18613.1"/>
    </source>
</evidence>
<dbReference type="EMBL" id="FWFR01000001">
    <property type="protein sequence ID" value="SLN18613.1"/>
    <property type="molecule type" value="Genomic_DNA"/>
</dbReference>
<proteinExistence type="predicted"/>
<evidence type="ECO:0000313" key="3">
    <source>
        <dbReference type="Proteomes" id="UP000193200"/>
    </source>
</evidence>
<evidence type="ECO:0000256" key="1">
    <source>
        <dbReference type="SAM" id="MobiDB-lite"/>
    </source>
</evidence>
<protein>
    <submittedName>
        <fullName evidence="2">Uncharacterized protein</fullName>
    </submittedName>
</protein>
<reference evidence="2 3" key="1">
    <citation type="submission" date="2017-03" db="EMBL/GenBank/DDBJ databases">
        <authorList>
            <person name="Afonso C.L."/>
            <person name="Miller P.J."/>
            <person name="Scott M.A."/>
            <person name="Spackman E."/>
            <person name="Goraichik I."/>
            <person name="Dimitrov K.M."/>
            <person name="Suarez D.L."/>
            <person name="Swayne D.E."/>
        </authorList>
    </citation>
    <scope>NUCLEOTIDE SEQUENCE [LARGE SCALE GENOMIC DNA]</scope>
    <source>
        <strain evidence="2 3">CECT 7691</strain>
    </source>
</reference>
<dbReference type="InParanoid" id="A0A1Y5RMU6"/>